<evidence type="ECO:0000259" key="7">
    <source>
        <dbReference type="PROSITE" id="PS51445"/>
    </source>
</evidence>
<dbReference type="RefSeq" id="WP_071454373.1">
    <property type="nucleotide sequence ID" value="NZ_CP017675.1"/>
</dbReference>
<feature type="domain" description="PBS-linker" evidence="7">
    <location>
        <begin position="11"/>
        <end position="191"/>
    </location>
</feature>
<gene>
    <name evidence="8" type="primary">cpcG-1</name>
    <name evidence="8" type="ORF">GlitD10_1526</name>
</gene>
<evidence type="ECO:0000256" key="6">
    <source>
        <dbReference type="PROSITE-ProRule" id="PRU00775"/>
    </source>
</evidence>
<evidence type="ECO:0000256" key="4">
    <source>
        <dbReference type="ARBA" id="ARBA00023078"/>
    </source>
</evidence>
<dbReference type="PROSITE" id="PS51445">
    <property type="entry name" value="PBS_LINKER"/>
    <property type="match status" value="1"/>
</dbReference>
<dbReference type="InterPro" id="IPR001297">
    <property type="entry name" value="PBS_linker_dom"/>
</dbReference>
<keyword evidence="9" id="KW-1185">Reference proteome</keyword>
<proteinExistence type="inferred from homology"/>
<keyword evidence="2" id="KW-0042">Antenna complex</keyword>
<dbReference type="Proteomes" id="UP000180235">
    <property type="component" value="Chromosome"/>
</dbReference>
<accession>A0A1J0AD54</accession>
<evidence type="ECO:0000256" key="1">
    <source>
        <dbReference type="ARBA" id="ARBA00004308"/>
    </source>
</evidence>
<protein>
    <submittedName>
        <fullName evidence="8">Phycobilisome 30kDa rod-core linker polypeptide</fullName>
    </submittedName>
</protein>
<keyword evidence="4" id="KW-0793">Thylakoid</keyword>
<dbReference type="KEGG" id="glt:GlitD10_1526"/>
<dbReference type="Gene3D" id="1.10.3130.20">
    <property type="entry name" value="Phycobilisome linker domain"/>
    <property type="match status" value="1"/>
</dbReference>
<dbReference type="EMBL" id="CP017675">
    <property type="protein sequence ID" value="APB33849.1"/>
    <property type="molecule type" value="Genomic_DNA"/>
</dbReference>
<dbReference type="GO" id="GO:0012505">
    <property type="term" value="C:endomembrane system"/>
    <property type="evidence" value="ECO:0007669"/>
    <property type="project" value="UniProtKB-SubCell"/>
</dbReference>
<comment type="similarity">
    <text evidence="6">Belongs to the phycobilisome linker protein family.</text>
</comment>
<dbReference type="STRING" id="1188229.GlitD10_1526"/>
<reference evidence="8 9" key="1">
    <citation type="submission" date="2016-10" db="EMBL/GenBank/DDBJ databases">
        <title>Description of Gloeomargarita lithophora gen. nov., sp. nov., a thylakoid-bearing basal-branching cyanobacterium with intracellular carbonates, and proposal for Gloeomargaritales ord. nov.</title>
        <authorList>
            <person name="Moreira D."/>
            <person name="Tavera R."/>
            <person name="Benzerara K."/>
            <person name="Skouri-Panet F."/>
            <person name="Couradeau E."/>
            <person name="Gerard E."/>
            <person name="Loussert C."/>
            <person name="Novelo E."/>
            <person name="Zivanovic Y."/>
            <person name="Lopez-Garcia P."/>
        </authorList>
    </citation>
    <scope>NUCLEOTIDE SEQUENCE [LARGE SCALE GENOMIC DNA]</scope>
    <source>
        <strain evidence="8 9">D10</strain>
    </source>
</reference>
<dbReference type="PANTHER" id="PTHR34011">
    <property type="entry name" value="PHYCOBILISOME 32.1 KDA LINKER POLYPEPTIDE, PHYCOCYANIN-ASSOCIATED, ROD 2-RELATED"/>
    <property type="match status" value="1"/>
</dbReference>
<evidence type="ECO:0000256" key="3">
    <source>
        <dbReference type="ARBA" id="ARBA00022738"/>
    </source>
</evidence>
<keyword evidence="5" id="KW-0472">Membrane</keyword>
<comment type="subcellular location">
    <subcellularLocation>
        <location evidence="1">Endomembrane system</location>
    </subcellularLocation>
</comment>
<dbReference type="OrthoDB" id="448032at2"/>
<keyword evidence="3 6" id="KW-0605">Phycobilisome</keyword>
<dbReference type="Pfam" id="PF00427">
    <property type="entry name" value="PBS_linker_poly"/>
    <property type="match status" value="1"/>
</dbReference>
<dbReference type="GO" id="GO:0030089">
    <property type="term" value="C:phycobilisome"/>
    <property type="evidence" value="ECO:0007669"/>
    <property type="project" value="UniProtKB-UniRule"/>
</dbReference>
<evidence type="ECO:0000313" key="8">
    <source>
        <dbReference type="EMBL" id="APB33849.1"/>
    </source>
</evidence>
<evidence type="ECO:0000313" key="9">
    <source>
        <dbReference type="Proteomes" id="UP000180235"/>
    </source>
</evidence>
<sequence length="254" mass="29797">MTLPLLAYRPTTQNHRVRTFGRAELNEDSPRIYRLENVGTPDEMNGLIWAAYRQIFSEHVILKSCRQVTLESQLKNRAITVRDFIRGLAQSNPFYRLVVATNNNYRLVDVCLRRILGRQAYNQAEEITWSIRIATQGFNGLVNELVDSDEYTENFGDNTVPYQRRRMEGRPFNLVTPRYGSDYRAKVGIGQIDWNHVLIRYYQKRAQERIQMFPQAGDPEQYRTLARRVETRPQSNPAVTVKELDFLAKVPRRR</sequence>
<dbReference type="GO" id="GO:0015979">
    <property type="term" value="P:photosynthesis"/>
    <property type="evidence" value="ECO:0007669"/>
    <property type="project" value="InterPro"/>
</dbReference>
<evidence type="ECO:0000256" key="2">
    <source>
        <dbReference type="ARBA" id="ARBA00022549"/>
    </source>
</evidence>
<dbReference type="AlphaFoldDB" id="A0A1J0AD54"/>
<organism evidence="8 9">
    <name type="scientific">Gloeomargarita lithophora Alchichica-D10</name>
    <dbReference type="NCBI Taxonomy" id="1188229"/>
    <lineage>
        <taxon>Bacteria</taxon>
        <taxon>Bacillati</taxon>
        <taxon>Cyanobacteriota</taxon>
        <taxon>Cyanophyceae</taxon>
        <taxon>Gloeomargaritales</taxon>
        <taxon>Gloeomargaritaceae</taxon>
        <taxon>Gloeomargarita</taxon>
    </lineage>
</organism>
<name>A0A1J0AD54_9CYAN</name>
<evidence type="ECO:0000256" key="5">
    <source>
        <dbReference type="ARBA" id="ARBA00023136"/>
    </source>
</evidence>
<dbReference type="InterPro" id="IPR038255">
    <property type="entry name" value="PBS_linker_sf"/>
</dbReference>